<dbReference type="RefSeq" id="XP_043042451.1">
    <property type="nucleotide sequence ID" value="XM_043190324.1"/>
</dbReference>
<dbReference type="OrthoDB" id="2964597at2759"/>
<organism evidence="1 2">
    <name type="scientific">Guyanagaster necrorhizus</name>
    <dbReference type="NCBI Taxonomy" id="856835"/>
    <lineage>
        <taxon>Eukaryota</taxon>
        <taxon>Fungi</taxon>
        <taxon>Dikarya</taxon>
        <taxon>Basidiomycota</taxon>
        <taxon>Agaricomycotina</taxon>
        <taxon>Agaricomycetes</taxon>
        <taxon>Agaricomycetidae</taxon>
        <taxon>Agaricales</taxon>
        <taxon>Marasmiineae</taxon>
        <taxon>Physalacriaceae</taxon>
        <taxon>Guyanagaster</taxon>
    </lineage>
</organism>
<accession>A0A9P7VWR4</accession>
<proteinExistence type="predicted"/>
<name>A0A9P7VWR4_9AGAR</name>
<reference evidence="1" key="1">
    <citation type="submission" date="2020-11" db="EMBL/GenBank/DDBJ databases">
        <title>Adaptations for nitrogen fixation in a non-lichenized fungal sporocarp promotes dispersal by wood-feeding termites.</title>
        <authorList>
            <consortium name="DOE Joint Genome Institute"/>
            <person name="Koch R.A."/>
            <person name="Yoon G."/>
            <person name="Arayal U."/>
            <person name="Lail K."/>
            <person name="Amirebrahimi M."/>
            <person name="Labutti K."/>
            <person name="Lipzen A."/>
            <person name="Riley R."/>
            <person name="Barry K."/>
            <person name="Henrissat B."/>
            <person name="Grigoriev I.V."/>
            <person name="Herr J.R."/>
            <person name="Aime M.C."/>
        </authorList>
    </citation>
    <scope>NUCLEOTIDE SEQUENCE</scope>
    <source>
        <strain evidence="1">MCA 3950</strain>
    </source>
</reference>
<dbReference type="Proteomes" id="UP000812287">
    <property type="component" value="Unassembled WGS sequence"/>
</dbReference>
<evidence type="ECO:0000313" key="2">
    <source>
        <dbReference type="Proteomes" id="UP000812287"/>
    </source>
</evidence>
<comment type="caution">
    <text evidence="1">The sequence shown here is derived from an EMBL/GenBank/DDBJ whole genome shotgun (WGS) entry which is preliminary data.</text>
</comment>
<gene>
    <name evidence="1" type="ORF">BT62DRAFT_992112</name>
</gene>
<keyword evidence="2" id="KW-1185">Reference proteome</keyword>
<evidence type="ECO:0000313" key="1">
    <source>
        <dbReference type="EMBL" id="KAG7448951.1"/>
    </source>
</evidence>
<dbReference type="GeneID" id="66112621"/>
<protein>
    <submittedName>
        <fullName evidence="1">Uncharacterized protein</fullName>
    </submittedName>
</protein>
<dbReference type="EMBL" id="MU250528">
    <property type="protein sequence ID" value="KAG7448951.1"/>
    <property type="molecule type" value="Genomic_DNA"/>
</dbReference>
<dbReference type="AlphaFoldDB" id="A0A9P7VWR4"/>
<sequence>MNILLGKQPNHEVMEDEDEWYGLEYTLEMSKRASSGSAGESSRSRELWPALQDDSDEVAYKEWQRWRTDLDYRRAIEYDAYSKDMAWWYVEERKLWKEYYRELEVQGRPGECPADPYYPRREKNLGWYWKKSRSIGCLRELESAVL</sequence>